<dbReference type="HOGENOM" id="CLU_032917_0_0_1"/>
<feature type="transmembrane region" description="Helical" evidence="7">
    <location>
        <begin position="245"/>
        <end position="268"/>
    </location>
</feature>
<reference evidence="8 9" key="1">
    <citation type="journal article" date="2011" name="Science">
        <title>The Selaginella genome identifies genetic changes associated with the evolution of vascular plants.</title>
        <authorList>
            <person name="Banks J.A."/>
            <person name="Nishiyama T."/>
            <person name="Hasebe M."/>
            <person name="Bowman J.L."/>
            <person name="Gribskov M."/>
            <person name="dePamphilis C."/>
            <person name="Albert V.A."/>
            <person name="Aono N."/>
            <person name="Aoyama T."/>
            <person name="Ambrose B.A."/>
            <person name="Ashton N.W."/>
            <person name="Axtell M.J."/>
            <person name="Barker E."/>
            <person name="Barker M.S."/>
            <person name="Bennetzen J.L."/>
            <person name="Bonawitz N.D."/>
            <person name="Chapple C."/>
            <person name="Cheng C."/>
            <person name="Correa L.G."/>
            <person name="Dacre M."/>
            <person name="DeBarry J."/>
            <person name="Dreyer I."/>
            <person name="Elias M."/>
            <person name="Engstrom E.M."/>
            <person name="Estelle M."/>
            <person name="Feng L."/>
            <person name="Finet C."/>
            <person name="Floyd S.K."/>
            <person name="Frommer W.B."/>
            <person name="Fujita T."/>
            <person name="Gramzow L."/>
            <person name="Gutensohn M."/>
            <person name="Harholt J."/>
            <person name="Hattori M."/>
            <person name="Heyl A."/>
            <person name="Hirai T."/>
            <person name="Hiwatashi Y."/>
            <person name="Ishikawa M."/>
            <person name="Iwata M."/>
            <person name="Karol K.G."/>
            <person name="Koehler B."/>
            <person name="Kolukisaoglu U."/>
            <person name="Kubo M."/>
            <person name="Kurata T."/>
            <person name="Lalonde S."/>
            <person name="Li K."/>
            <person name="Li Y."/>
            <person name="Litt A."/>
            <person name="Lyons E."/>
            <person name="Manning G."/>
            <person name="Maruyama T."/>
            <person name="Michael T.P."/>
            <person name="Mikami K."/>
            <person name="Miyazaki S."/>
            <person name="Morinaga S."/>
            <person name="Murata T."/>
            <person name="Mueller-Roeber B."/>
            <person name="Nelson D.R."/>
            <person name="Obara M."/>
            <person name="Oguri Y."/>
            <person name="Olmstead R.G."/>
            <person name="Onodera N."/>
            <person name="Petersen B.L."/>
            <person name="Pils B."/>
            <person name="Prigge M."/>
            <person name="Rensing S.A."/>
            <person name="Riano-Pachon D.M."/>
            <person name="Roberts A.W."/>
            <person name="Sato Y."/>
            <person name="Scheller H.V."/>
            <person name="Schulz B."/>
            <person name="Schulz C."/>
            <person name="Shakirov E.V."/>
            <person name="Shibagaki N."/>
            <person name="Shinohara N."/>
            <person name="Shippen D.E."/>
            <person name="Soerensen I."/>
            <person name="Sotooka R."/>
            <person name="Sugimoto N."/>
            <person name="Sugita M."/>
            <person name="Sumikawa N."/>
            <person name="Tanurdzic M."/>
            <person name="Theissen G."/>
            <person name="Ulvskov P."/>
            <person name="Wakazuki S."/>
            <person name="Weng J.K."/>
            <person name="Willats W.W."/>
            <person name="Wipf D."/>
            <person name="Wolf P.G."/>
            <person name="Yang L."/>
            <person name="Zimmer A.D."/>
            <person name="Zhu Q."/>
            <person name="Mitros T."/>
            <person name="Hellsten U."/>
            <person name="Loque D."/>
            <person name="Otillar R."/>
            <person name="Salamov A."/>
            <person name="Schmutz J."/>
            <person name="Shapiro H."/>
            <person name="Lindquist E."/>
            <person name="Lucas S."/>
            <person name="Rokhsar D."/>
            <person name="Grigoriev I.V."/>
        </authorList>
    </citation>
    <scope>NUCLEOTIDE SEQUENCE [LARGE SCALE GENOMIC DNA]</scope>
</reference>
<dbReference type="EMBL" id="GL377639">
    <property type="protein sequence ID" value="EFJ12356.1"/>
    <property type="molecule type" value="Genomic_DNA"/>
</dbReference>
<keyword evidence="9" id="KW-1185">Reference proteome</keyword>
<evidence type="ECO:0000256" key="6">
    <source>
        <dbReference type="ARBA" id="ARBA00023136"/>
    </source>
</evidence>
<dbReference type="KEGG" id="smo:SELMODRAFT_124213"/>
<keyword evidence="3 7" id="KW-0812">Transmembrane</keyword>
<feature type="transmembrane region" description="Helical" evidence="7">
    <location>
        <begin position="305"/>
        <end position="323"/>
    </location>
</feature>
<evidence type="ECO:0000256" key="4">
    <source>
        <dbReference type="ARBA" id="ARBA00022729"/>
    </source>
</evidence>
<dbReference type="FunCoup" id="D8ST80">
    <property type="interactions" value="3760"/>
</dbReference>
<dbReference type="eggNOG" id="KOG2970">
    <property type="taxonomic scope" value="Eukaryota"/>
</dbReference>
<dbReference type="OrthoDB" id="419770at2759"/>
<keyword evidence="2 7" id="KW-0337">GPI-anchor biosynthesis</keyword>
<dbReference type="GO" id="GO:0016788">
    <property type="term" value="F:hydrolase activity, acting on ester bonds"/>
    <property type="evidence" value="ECO:0000318"/>
    <property type="project" value="GO_Central"/>
</dbReference>
<feature type="transmembrane region" description="Helical" evidence="7">
    <location>
        <begin position="122"/>
        <end position="147"/>
    </location>
</feature>
<evidence type="ECO:0000313" key="9">
    <source>
        <dbReference type="Proteomes" id="UP000001514"/>
    </source>
</evidence>
<evidence type="ECO:0000256" key="5">
    <source>
        <dbReference type="ARBA" id="ARBA00022989"/>
    </source>
</evidence>
<keyword evidence="7" id="KW-0333">Golgi apparatus</keyword>
<dbReference type="STRING" id="88036.D8ST80"/>
<organism evidence="9">
    <name type="scientific">Selaginella moellendorffii</name>
    <name type="common">Spikemoss</name>
    <dbReference type="NCBI Taxonomy" id="88036"/>
    <lineage>
        <taxon>Eukaryota</taxon>
        <taxon>Viridiplantae</taxon>
        <taxon>Streptophyta</taxon>
        <taxon>Embryophyta</taxon>
        <taxon>Tracheophyta</taxon>
        <taxon>Lycopodiopsida</taxon>
        <taxon>Selaginellales</taxon>
        <taxon>Selaginellaceae</taxon>
        <taxon>Selaginella</taxon>
    </lineage>
</organism>
<name>D8ST80_SELML</name>
<dbReference type="InterPro" id="IPR007217">
    <property type="entry name" value="Per1-like"/>
</dbReference>
<dbReference type="Proteomes" id="UP000001514">
    <property type="component" value="Unassembled WGS sequence"/>
</dbReference>
<evidence type="ECO:0000256" key="2">
    <source>
        <dbReference type="ARBA" id="ARBA00022502"/>
    </source>
</evidence>
<feature type="transmembrane region" description="Helical" evidence="7">
    <location>
        <begin position="159"/>
        <end position="178"/>
    </location>
</feature>
<dbReference type="PANTHER" id="PTHR13148">
    <property type="entry name" value="PER1-RELATED"/>
    <property type="match status" value="1"/>
</dbReference>
<comment type="similarity">
    <text evidence="7">Belongs to the PGAP3 family.</text>
</comment>
<comment type="caution">
    <text evidence="7">Lacks conserved residue(s) required for the propagation of feature annotation.</text>
</comment>
<dbReference type="Pfam" id="PF04080">
    <property type="entry name" value="Per1"/>
    <property type="match status" value="1"/>
</dbReference>
<feature type="signal peptide" evidence="7">
    <location>
        <begin position="1"/>
        <end position="27"/>
    </location>
</feature>
<dbReference type="GO" id="GO:0005789">
    <property type="term" value="C:endoplasmic reticulum membrane"/>
    <property type="evidence" value="ECO:0000318"/>
    <property type="project" value="GO_Central"/>
</dbReference>
<feature type="transmembrane region" description="Helical" evidence="7">
    <location>
        <begin position="220"/>
        <end position="239"/>
    </location>
</feature>
<dbReference type="InParanoid" id="D8ST80"/>
<gene>
    <name evidence="8" type="ORF">SELMODRAFT_124213</name>
</gene>
<comment type="function">
    <text evidence="7">Involved in the lipid remodeling steps of GPI-anchor maturation.</text>
</comment>
<evidence type="ECO:0000256" key="1">
    <source>
        <dbReference type="ARBA" id="ARBA00004127"/>
    </source>
</evidence>
<dbReference type="Gramene" id="EFJ12356">
    <property type="protein sequence ID" value="EFJ12356"/>
    <property type="gene ID" value="SELMODRAFT_124213"/>
</dbReference>
<evidence type="ECO:0000256" key="3">
    <source>
        <dbReference type="ARBA" id="ARBA00022692"/>
    </source>
</evidence>
<feature type="transmembrane region" description="Helical" evidence="7">
    <location>
        <begin position="190"/>
        <end position="208"/>
    </location>
</feature>
<dbReference type="OMA" id="DFMIEDC"/>
<dbReference type="GO" id="GO:0006506">
    <property type="term" value="P:GPI anchor biosynthetic process"/>
    <property type="evidence" value="ECO:0000318"/>
    <property type="project" value="GO_Central"/>
</dbReference>
<dbReference type="PANTHER" id="PTHR13148:SF0">
    <property type="entry name" value="POST-GPI ATTACHMENT TO PROTEINS FACTOR 3"/>
    <property type="match status" value="1"/>
</dbReference>
<proteinExistence type="inferred from homology"/>
<accession>D8ST80</accession>
<keyword evidence="5 7" id="KW-1133">Transmembrane helix</keyword>
<sequence>MADRAWPPLFVIAVEILLLALFCGASAGDRDPSYRDCVESCQSSGCIGDLCFSSCNASTFSGKKEEEPIYLSITRWDCPSECRYQCMTRREDERALAGEKPVKYHGKWPFDRIYGVQEPAAVFFSLLNLFAHVWGLGSFLSTVYYELPRGRKGPYYEFVGLWTVYGLLSIHSWFWSVVFHTRDTPVHESWDYSSAVATLGFSLILAITRTLSIKTEAARVMVSAPCIGFIATHICYLNFYEFDYGWNMIVCVVMGLSQLLFWLVWAIVSKHPSRLKVWTVGLGTLGAMLLELYDFPPLGGQFDAHSLWHLGTIPLTFLWWSFVKDDAVARTSRLVKRNQTVKKVE</sequence>
<keyword evidence="6 7" id="KW-0472">Membrane</keyword>
<feature type="chain" id="PRO_5016477151" description="Post-GPI attachment to proteins factor 3" evidence="7">
    <location>
        <begin position="28"/>
        <end position="345"/>
    </location>
</feature>
<protein>
    <recommendedName>
        <fullName evidence="7">Post-GPI attachment to proteins factor 3</fullName>
    </recommendedName>
</protein>
<evidence type="ECO:0000256" key="7">
    <source>
        <dbReference type="RuleBase" id="RU365066"/>
    </source>
</evidence>
<dbReference type="GO" id="GO:0000139">
    <property type="term" value="C:Golgi membrane"/>
    <property type="evidence" value="ECO:0007669"/>
    <property type="project" value="UniProtKB-SubCell"/>
</dbReference>
<dbReference type="AlphaFoldDB" id="D8ST80"/>
<comment type="subcellular location">
    <subcellularLocation>
        <location evidence="1">Endomembrane system</location>
        <topology evidence="1">Multi-pass membrane protein</topology>
    </subcellularLocation>
    <subcellularLocation>
        <location evidence="7">Golgi apparatus membrane</location>
        <topology evidence="7">Multi-pass membrane protein</topology>
    </subcellularLocation>
</comment>
<keyword evidence="4 7" id="KW-0732">Signal</keyword>
<evidence type="ECO:0000313" key="8">
    <source>
        <dbReference type="EMBL" id="EFJ12356.1"/>
    </source>
</evidence>